<evidence type="ECO:0000256" key="5">
    <source>
        <dbReference type="ARBA" id="ARBA00022917"/>
    </source>
</evidence>
<evidence type="ECO:0000256" key="6">
    <source>
        <dbReference type="ARBA" id="ARBA00023146"/>
    </source>
</evidence>
<name>A0A7J7KUM2_9MAGN</name>
<dbReference type="PANTHER" id="PTHR45794:SF1">
    <property type="entry name" value="LEUCINE--TRNA LIGASE, CYTOPLASMIC"/>
    <property type="match status" value="1"/>
</dbReference>
<dbReference type="PANTHER" id="PTHR45794">
    <property type="entry name" value="LEUCYL-TRNA SYNTHETASE"/>
    <property type="match status" value="1"/>
</dbReference>
<dbReference type="OrthoDB" id="10249672at2759"/>
<dbReference type="EMBL" id="JACGCM010002892">
    <property type="protein sequence ID" value="KAF6134063.1"/>
    <property type="molecule type" value="Genomic_DNA"/>
</dbReference>
<dbReference type="InterPro" id="IPR014729">
    <property type="entry name" value="Rossmann-like_a/b/a_fold"/>
</dbReference>
<dbReference type="Proteomes" id="UP000541444">
    <property type="component" value="Unassembled WGS sequence"/>
</dbReference>
<evidence type="ECO:0000256" key="1">
    <source>
        <dbReference type="ARBA" id="ARBA00005594"/>
    </source>
</evidence>
<evidence type="ECO:0000256" key="4">
    <source>
        <dbReference type="ARBA" id="ARBA00022840"/>
    </source>
</evidence>
<gene>
    <name evidence="7" type="ORF">GIB67_005073</name>
</gene>
<protein>
    <recommendedName>
        <fullName evidence="9">Leucyl-tRNA synthetase</fullName>
    </recommendedName>
</protein>
<dbReference type="InterPro" id="IPR004493">
    <property type="entry name" value="Leu-tRNA-synth_Ia_arc/euk"/>
</dbReference>
<evidence type="ECO:0000256" key="3">
    <source>
        <dbReference type="ARBA" id="ARBA00022741"/>
    </source>
</evidence>
<keyword evidence="3" id="KW-0547">Nucleotide-binding</keyword>
<keyword evidence="4" id="KW-0067">ATP-binding</keyword>
<dbReference type="SUPFAM" id="SSF52374">
    <property type="entry name" value="Nucleotidylyl transferase"/>
    <property type="match status" value="1"/>
</dbReference>
<dbReference type="GO" id="GO:0002161">
    <property type="term" value="F:aminoacyl-tRNA deacylase activity"/>
    <property type="evidence" value="ECO:0007669"/>
    <property type="project" value="InterPro"/>
</dbReference>
<evidence type="ECO:0000313" key="7">
    <source>
        <dbReference type="EMBL" id="KAF6134063.1"/>
    </source>
</evidence>
<dbReference type="InterPro" id="IPR009008">
    <property type="entry name" value="Val/Leu/Ile-tRNA-synth_edit"/>
</dbReference>
<keyword evidence="5" id="KW-0648">Protein biosynthesis</keyword>
<dbReference type="Gene3D" id="3.90.740.10">
    <property type="entry name" value="Valyl/Leucyl/Isoleucyl-tRNA synthetase, editing domain"/>
    <property type="match status" value="2"/>
</dbReference>
<keyword evidence="2" id="KW-0436">Ligase</keyword>
<dbReference type="SUPFAM" id="SSF50677">
    <property type="entry name" value="ValRS/IleRS/LeuRS editing domain"/>
    <property type="match status" value="1"/>
</dbReference>
<dbReference type="GO" id="GO:0004823">
    <property type="term" value="F:leucine-tRNA ligase activity"/>
    <property type="evidence" value="ECO:0007669"/>
    <property type="project" value="InterPro"/>
</dbReference>
<dbReference type="AlphaFoldDB" id="A0A7J7KUM2"/>
<sequence length="294" mass="33719">MDINPFYNSFVRWQMRKLKDMGKIVKDLRYAVYSPLDGQPRADHDRASGECMQPQDYTLIKMEVVPPFPPKLRPLEGKHVFLAAVTLRPKAMYGQTNSWVLPDGKNGGFKINEIDVFIITERAAHNLVYQKLSKIPEKPTCLITVTGHDLIGLPLKSPLSFKEIIYSLHMLTILTDKALRAKFRVKDEWVLPYGVILIINILEFGDKAAEKVCIDLKIKSQNEKDKLVEAKRLTYLNKHRRDNAYCEYTGMKVQEANPLIRTRLLELGHGVIYSKPEKKVMSRSGDKCVVVLTY</sequence>
<organism evidence="7 8">
    <name type="scientific">Kingdonia uniflora</name>
    <dbReference type="NCBI Taxonomy" id="39325"/>
    <lineage>
        <taxon>Eukaryota</taxon>
        <taxon>Viridiplantae</taxon>
        <taxon>Streptophyta</taxon>
        <taxon>Embryophyta</taxon>
        <taxon>Tracheophyta</taxon>
        <taxon>Spermatophyta</taxon>
        <taxon>Magnoliopsida</taxon>
        <taxon>Ranunculales</taxon>
        <taxon>Circaeasteraceae</taxon>
        <taxon>Kingdonia</taxon>
    </lineage>
</organism>
<evidence type="ECO:0008006" key="9">
    <source>
        <dbReference type="Google" id="ProtNLM"/>
    </source>
</evidence>
<dbReference type="Gene3D" id="3.40.50.620">
    <property type="entry name" value="HUPs"/>
    <property type="match status" value="1"/>
</dbReference>
<accession>A0A7J7KUM2</accession>
<dbReference type="GO" id="GO:0006429">
    <property type="term" value="P:leucyl-tRNA aminoacylation"/>
    <property type="evidence" value="ECO:0007669"/>
    <property type="project" value="InterPro"/>
</dbReference>
<evidence type="ECO:0000256" key="2">
    <source>
        <dbReference type="ARBA" id="ARBA00022598"/>
    </source>
</evidence>
<evidence type="ECO:0000313" key="8">
    <source>
        <dbReference type="Proteomes" id="UP000541444"/>
    </source>
</evidence>
<proteinExistence type="inferred from homology"/>
<keyword evidence="8" id="KW-1185">Reference proteome</keyword>
<dbReference type="GO" id="GO:0005524">
    <property type="term" value="F:ATP binding"/>
    <property type="evidence" value="ECO:0007669"/>
    <property type="project" value="UniProtKB-KW"/>
</dbReference>
<keyword evidence="6" id="KW-0030">Aminoacyl-tRNA synthetase</keyword>
<comment type="caution">
    <text evidence="7">The sequence shown here is derived from an EMBL/GenBank/DDBJ whole genome shotgun (WGS) entry which is preliminary data.</text>
</comment>
<reference evidence="7 8" key="1">
    <citation type="journal article" date="2020" name="IScience">
        <title>Genome Sequencing of the Endangered Kingdonia uniflora (Circaeasteraceae, Ranunculales) Reveals Potential Mechanisms of Evolutionary Specialization.</title>
        <authorList>
            <person name="Sun Y."/>
            <person name="Deng T."/>
            <person name="Zhang A."/>
            <person name="Moore M.J."/>
            <person name="Landis J.B."/>
            <person name="Lin N."/>
            <person name="Zhang H."/>
            <person name="Zhang X."/>
            <person name="Huang J."/>
            <person name="Zhang X."/>
            <person name="Sun H."/>
            <person name="Wang H."/>
        </authorList>
    </citation>
    <scope>NUCLEOTIDE SEQUENCE [LARGE SCALE GENOMIC DNA]</scope>
    <source>
        <strain evidence="7">TB1705</strain>
        <tissue evidence="7">Leaf</tissue>
    </source>
</reference>
<comment type="similarity">
    <text evidence="1">Belongs to the class-I aminoacyl-tRNA synthetase family.</text>
</comment>